<keyword evidence="4 5" id="KW-0472">Membrane</keyword>
<feature type="transmembrane region" description="Helical" evidence="5">
    <location>
        <begin position="275"/>
        <end position="299"/>
    </location>
</feature>
<dbReference type="eggNOG" id="COG0428">
    <property type="taxonomic scope" value="Bacteria"/>
</dbReference>
<keyword evidence="7" id="KW-1185">Reference proteome</keyword>
<evidence type="ECO:0000313" key="6">
    <source>
        <dbReference type="EMBL" id="EFF41416.1"/>
    </source>
</evidence>
<feature type="transmembrane region" description="Helical" evidence="5">
    <location>
        <begin position="246"/>
        <end position="269"/>
    </location>
</feature>
<evidence type="ECO:0000256" key="1">
    <source>
        <dbReference type="ARBA" id="ARBA00004141"/>
    </source>
</evidence>
<keyword evidence="2 5" id="KW-0812">Transmembrane</keyword>
<dbReference type="Pfam" id="PF02535">
    <property type="entry name" value="Zip"/>
    <property type="match status" value="1"/>
</dbReference>
<name>D4XW44_9BACT</name>
<feature type="transmembrane region" description="Helical" evidence="5">
    <location>
        <begin position="95"/>
        <end position="120"/>
    </location>
</feature>
<evidence type="ECO:0000256" key="4">
    <source>
        <dbReference type="ARBA" id="ARBA00023136"/>
    </source>
</evidence>
<dbReference type="OrthoDB" id="400752at2"/>
<dbReference type="AlphaFoldDB" id="D4XW44"/>
<feature type="transmembrane region" description="Helical" evidence="5">
    <location>
        <begin position="311"/>
        <end position="332"/>
    </location>
</feature>
<comment type="subcellular location">
    <subcellularLocation>
        <location evidence="1">Membrane</location>
        <topology evidence="1">Multi-pass membrane protein</topology>
    </subcellularLocation>
</comment>
<dbReference type="InterPro" id="IPR003689">
    <property type="entry name" value="ZIP"/>
</dbReference>
<evidence type="ECO:0000256" key="2">
    <source>
        <dbReference type="ARBA" id="ARBA00022692"/>
    </source>
</evidence>
<dbReference type="GO" id="GO:0016020">
    <property type="term" value="C:membrane"/>
    <property type="evidence" value="ECO:0007669"/>
    <property type="project" value="UniProtKB-SubCell"/>
</dbReference>
<evidence type="ECO:0000313" key="7">
    <source>
        <dbReference type="Proteomes" id="UP000004757"/>
    </source>
</evidence>
<feature type="transmembrane region" description="Helical" evidence="5">
    <location>
        <begin position="54"/>
        <end position="75"/>
    </location>
</feature>
<evidence type="ECO:0000256" key="5">
    <source>
        <dbReference type="SAM" id="Phobius"/>
    </source>
</evidence>
<organism evidence="6 7">
    <name type="scientific">Mycoplasmopsis alligatoris A21JP2</name>
    <dbReference type="NCBI Taxonomy" id="747682"/>
    <lineage>
        <taxon>Bacteria</taxon>
        <taxon>Bacillati</taxon>
        <taxon>Mycoplasmatota</taxon>
        <taxon>Mycoplasmoidales</taxon>
        <taxon>Metamycoplasmataceae</taxon>
        <taxon>Mycoplasmopsis</taxon>
    </lineage>
</organism>
<accession>D4XW44</accession>
<dbReference type="STRING" id="747682.MALL_0733"/>
<sequence length="338" mass="38754">MSIQEIKYILNNDNLAKFLLVLVFLLIIITIPVAIAIAFPLLKSKLSAKNKIYLYAFSTGFFTVLALFGFMREALEISSIFSAKTFGANNTNKIYLVNIGVVAGGALMGLIFAYCVKFFISYKIHKKLLMNKKTSIFVHEHDLGTDSHHTHEHADHIFNRDDSIESAENALTKKTESKLKIIALLLILTHRIPEGFILGYNLNLIFEDKSSGLTIAFIISLILHLIPEEMIFYYRLRDSGFSKWKSLALSILFLLLFFPFMMFGIYFGSSINEHWWIRALMQSSIGGIFIFTSLVEFFPEFYHNNMDKKKWYITIVWLLIGIIFSIFVLSFHTHGQGL</sequence>
<dbReference type="Proteomes" id="UP000004757">
    <property type="component" value="Unassembled WGS sequence"/>
</dbReference>
<feature type="transmembrane region" description="Helical" evidence="5">
    <location>
        <begin position="18"/>
        <end position="42"/>
    </location>
</feature>
<dbReference type="GO" id="GO:0005385">
    <property type="term" value="F:zinc ion transmembrane transporter activity"/>
    <property type="evidence" value="ECO:0007669"/>
    <property type="project" value="TreeGrafter"/>
</dbReference>
<feature type="transmembrane region" description="Helical" evidence="5">
    <location>
        <begin position="212"/>
        <end position="234"/>
    </location>
</feature>
<dbReference type="PANTHER" id="PTHR11040:SF44">
    <property type="entry name" value="PROTEIN ZNTC-RELATED"/>
    <property type="match status" value="1"/>
</dbReference>
<evidence type="ECO:0000256" key="3">
    <source>
        <dbReference type="ARBA" id="ARBA00022989"/>
    </source>
</evidence>
<dbReference type="EMBL" id="ADNC01000022">
    <property type="protein sequence ID" value="EFF41416.1"/>
    <property type="molecule type" value="Genomic_DNA"/>
</dbReference>
<proteinExistence type="predicted"/>
<reference evidence="6 7" key="1">
    <citation type="submission" date="2010-03" db="EMBL/GenBank/DDBJ databases">
        <authorList>
            <person name="Glass J.I."/>
            <person name="Benders G.A."/>
            <person name="Durkin A.S."/>
            <person name="Farmerie W.G."/>
            <person name="Hlavinka K."/>
            <person name="Hostetler J."/>
            <person name="Jackson J."/>
            <person name="May M.A."/>
            <person name="Miller R.H."/>
            <person name="Paralanov V."/>
            <person name="Radune D."/>
            <person name="Szczypinski B."/>
            <person name="Brown D.R."/>
        </authorList>
    </citation>
    <scope>NUCLEOTIDE SEQUENCE [LARGE SCALE GENOMIC DNA]</scope>
    <source>
        <strain evidence="6 7">A21JP2</strain>
    </source>
</reference>
<protein>
    <submittedName>
        <fullName evidence="6">Metal cation transporter, zinc (Zn2+)-iron (Fe2+) permease (ZIP) family protein</fullName>
    </submittedName>
</protein>
<dbReference type="RefSeq" id="WP_005683631.1">
    <property type="nucleotide sequence ID" value="NZ_ADNC01000022.1"/>
</dbReference>
<gene>
    <name evidence="6" type="ORF">MALL_0733</name>
</gene>
<dbReference type="PANTHER" id="PTHR11040">
    <property type="entry name" value="ZINC/IRON TRANSPORTER"/>
    <property type="match status" value="1"/>
</dbReference>
<comment type="caution">
    <text evidence="6">The sequence shown here is derived from an EMBL/GenBank/DDBJ whole genome shotgun (WGS) entry which is preliminary data.</text>
</comment>
<keyword evidence="3 5" id="KW-1133">Transmembrane helix</keyword>